<reference evidence="2 3" key="1">
    <citation type="journal article" date="2016" name="Nat. Commun.">
        <title>Thousands of microbial genomes shed light on interconnected biogeochemical processes in an aquifer system.</title>
        <authorList>
            <person name="Anantharaman K."/>
            <person name="Brown C.T."/>
            <person name="Hug L.A."/>
            <person name="Sharon I."/>
            <person name="Castelle C.J."/>
            <person name="Probst A.J."/>
            <person name="Thomas B.C."/>
            <person name="Singh A."/>
            <person name="Wilkins M.J."/>
            <person name="Karaoz U."/>
            <person name="Brodie E.L."/>
            <person name="Williams K.H."/>
            <person name="Hubbard S.S."/>
            <person name="Banfield J.F."/>
        </authorList>
    </citation>
    <scope>NUCLEOTIDE SEQUENCE [LARGE SCALE GENOMIC DNA]</scope>
</reference>
<dbReference type="Proteomes" id="UP000177486">
    <property type="component" value="Unassembled WGS sequence"/>
</dbReference>
<evidence type="ECO:0000259" key="1">
    <source>
        <dbReference type="Pfam" id="PF05523"/>
    </source>
</evidence>
<dbReference type="Pfam" id="PF05523">
    <property type="entry name" value="FdtA"/>
    <property type="match status" value="1"/>
</dbReference>
<evidence type="ECO:0000313" key="2">
    <source>
        <dbReference type="EMBL" id="OGZ29913.1"/>
    </source>
</evidence>
<dbReference type="AlphaFoldDB" id="A0A1G2EVZ3"/>
<comment type="caution">
    <text evidence="2">The sequence shown here is derived from an EMBL/GenBank/DDBJ whole genome shotgun (WGS) entry which is preliminary data.</text>
</comment>
<dbReference type="InterPro" id="IPR008894">
    <property type="entry name" value="QdtA_cupin_dom"/>
</dbReference>
<name>A0A1G2EVZ3_9BACT</name>
<gene>
    <name evidence="2" type="ORF">A2931_00905</name>
</gene>
<organism evidence="2 3">
    <name type="scientific">Candidatus Niyogibacteria bacterium RIFCSPLOWO2_01_FULL_45_48</name>
    <dbReference type="NCBI Taxonomy" id="1801724"/>
    <lineage>
        <taxon>Bacteria</taxon>
        <taxon>Candidatus Niyogiibacteriota</taxon>
    </lineage>
</organism>
<dbReference type="Gene3D" id="2.60.120.10">
    <property type="entry name" value="Jelly Rolls"/>
    <property type="match status" value="1"/>
</dbReference>
<dbReference type="EMBL" id="MHMQ01000031">
    <property type="protein sequence ID" value="OGZ29913.1"/>
    <property type="molecule type" value="Genomic_DNA"/>
</dbReference>
<dbReference type="InterPro" id="IPR014710">
    <property type="entry name" value="RmlC-like_jellyroll"/>
</dbReference>
<protein>
    <recommendedName>
        <fullName evidence="1">Sugar 3,4-ketoisomerase QdtA cupin domain-containing protein</fullName>
    </recommendedName>
</protein>
<accession>A0A1G2EVZ3</accession>
<sequence length="146" mass="16733">MDLVKSYRVARISTLNKKTGNINGMLAPLWKDYDPIEKLVPKYIYYTTCSQGEDKGPYLHKKRRTLIALVEGRIIFVYKDGEKFSEIALTSDENITMLDVPSGVGYLIRNTSDDVARLVNICDHPWRENDNETESPDFNEYYGGSN</sequence>
<feature type="domain" description="Sugar 3,4-ketoisomerase QdtA cupin" evidence="1">
    <location>
        <begin position="15"/>
        <end position="140"/>
    </location>
</feature>
<proteinExistence type="predicted"/>
<evidence type="ECO:0000313" key="3">
    <source>
        <dbReference type="Proteomes" id="UP000177486"/>
    </source>
</evidence>
<dbReference type="InterPro" id="IPR011051">
    <property type="entry name" value="RmlC_Cupin_sf"/>
</dbReference>
<dbReference type="SUPFAM" id="SSF51182">
    <property type="entry name" value="RmlC-like cupins"/>
    <property type="match status" value="1"/>
</dbReference>